<keyword evidence="1" id="KW-1133">Transmembrane helix</keyword>
<organism evidence="2 3">
    <name type="scientific">Billgrantia endophytica</name>
    <dbReference type="NCBI Taxonomy" id="2033802"/>
    <lineage>
        <taxon>Bacteria</taxon>
        <taxon>Pseudomonadati</taxon>
        <taxon>Pseudomonadota</taxon>
        <taxon>Gammaproteobacteria</taxon>
        <taxon>Oceanospirillales</taxon>
        <taxon>Halomonadaceae</taxon>
        <taxon>Billgrantia</taxon>
    </lineage>
</organism>
<dbReference type="Proteomes" id="UP000235803">
    <property type="component" value="Unassembled WGS sequence"/>
</dbReference>
<reference evidence="2 3" key="1">
    <citation type="submission" date="2018-01" db="EMBL/GenBank/DDBJ databases">
        <title>Halomonas endophytica sp. nov., isolated from storage liquid in the stems of Populus euphratica.</title>
        <authorList>
            <person name="Chen C."/>
        </authorList>
    </citation>
    <scope>NUCLEOTIDE SEQUENCE [LARGE SCALE GENOMIC DNA]</scope>
    <source>
        <strain evidence="2 3">MC28</strain>
    </source>
</reference>
<protein>
    <submittedName>
        <fullName evidence="2">Uncharacterized protein</fullName>
    </submittedName>
</protein>
<comment type="caution">
    <text evidence="2">The sequence shown here is derived from an EMBL/GenBank/DDBJ whole genome shotgun (WGS) entry which is preliminary data.</text>
</comment>
<evidence type="ECO:0000256" key="1">
    <source>
        <dbReference type="SAM" id="Phobius"/>
    </source>
</evidence>
<dbReference type="PROSITE" id="PS51257">
    <property type="entry name" value="PROKAR_LIPOPROTEIN"/>
    <property type="match status" value="1"/>
</dbReference>
<dbReference type="OrthoDB" id="8549814at2"/>
<dbReference type="EMBL" id="PNRF01000012">
    <property type="protein sequence ID" value="PMR76637.1"/>
    <property type="molecule type" value="Genomic_DNA"/>
</dbReference>
<feature type="transmembrane region" description="Helical" evidence="1">
    <location>
        <begin position="85"/>
        <end position="111"/>
    </location>
</feature>
<keyword evidence="1" id="KW-0812">Transmembrane</keyword>
<feature type="transmembrane region" description="Helical" evidence="1">
    <location>
        <begin position="12"/>
        <end position="31"/>
    </location>
</feature>
<sequence length="116" mass="12341">MKHLLKLTHPIHLVGGVTLWGIWFVAIYGGLSVACSVAPPAAEQDTLTGINVVIGILTLVVAGLLLWLAWASVGAARKTSLRRECYFAFTSAGVYLFSAMGTLFVGIPVIFLPPCL</sequence>
<proteinExistence type="predicted"/>
<accession>A0A2N7U880</accession>
<name>A0A2N7U880_9GAMM</name>
<keyword evidence="1" id="KW-0472">Membrane</keyword>
<gene>
    <name evidence="2" type="ORF">C1H69_06320</name>
</gene>
<feature type="transmembrane region" description="Helical" evidence="1">
    <location>
        <begin position="51"/>
        <end position="73"/>
    </location>
</feature>
<keyword evidence="3" id="KW-1185">Reference proteome</keyword>
<dbReference type="AlphaFoldDB" id="A0A2N7U880"/>
<evidence type="ECO:0000313" key="2">
    <source>
        <dbReference type="EMBL" id="PMR76637.1"/>
    </source>
</evidence>
<evidence type="ECO:0000313" key="3">
    <source>
        <dbReference type="Proteomes" id="UP000235803"/>
    </source>
</evidence>